<dbReference type="PANTHER" id="PTHR12110:SF41">
    <property type="entry name" value="INOSOSE DEHYDRATASE"/>
    <property type="match status" value="1"/>
</dbReference>
<reference evidence="2" key="1">
    <citation type="submission" date="2018-05" db="EMBL/GenBank/DDBJ databases">
        <authorList>
            <person name="Lanie J.A."/>
            <person name="Ng W.-L."/>
            <person name="Kazmierczak K.M."/>
            <person name="Andrzejewski T.M."/>
            <person name="Davidsen T.M."/>
            <person name="Wayne K.J."/>
            <person name="Tettelin H."/>
            <person name="Glass J.I."/>
            <person name="Rusch D."/>
            <person name="Podicherti R."/>
            <person name="Tsui H.-C.T."/>
            <person name="Winkler M.E."/>
        </authorList>
    </citation>
    <scope>NUCLEOTIDE SEQUENCE</scope>
</reference>
<dbReference type="PANTHER" id="PTHR12110">
    <property type="entry name" value="HYDROXYPYRUVATE ISOMERASE"/>
    <property type="match status" value="1"/>
</dbReference>
<dbReference type="InterPro" id="IPR036237">
    <property type="entry name" value="Xyl_isomerase-like_sf"/>
</dbReference>
<dbReference type="Gene3D" id="3.20.20.150">
    <property type="entry name" value="Divalent-metal-dependent TIM barrel enzymes"/>
    <property type="match status" value="1"/>
</dbReference>
<evidence type="ECO:0000313" key="2">
    <source>
        <dbReference type="EMBL" id="SVB25616.1"/>
    </source>
</evidence>
<dbReference type="EMBL" id="UINC01034569">
    <property type="protein sequence ID" value="SVB25616.1"/>
    <property type="molecule type" value="Genomic_DNA"/>
</dbReference>
<gene>
    <name evidence="2" type="ORF">METZ01_LOCUS178470</name>
</gene>
<dbReference type="SUPFAM" id="SSF51658">
    <property type="entry name" value="Xylose isomerase-like"/>
    <property type="match status" value="1"/>
</dbReference>
<evidence type="ECO:0000259" key="1">
    <source>
        <dbReference type="Pfam" id="PF01261"/>
    </source>
</evidence>
<dbReference type="Pfam" id="PF01261">
    <property type="entry name" value="AP_endonuc_2"/>
    <property type="match status" value="1"/>
</dbReference>
<dbReference type="InterPro" id="IPR013022">
    <property type="entry name" value="Xyl_isomerase-like_TIM-brl"/>
</dbReference>
<dbReference type="InterPro" id="IPR050312">
    <property type="entry name" value="IolE/XylAMocC-like"/>
</dbReference>
<proteinExistence type="predicted"/>
<protein>
    <recommendedName>
        <fullName evidence="1">Xylose isomerase-like TIM barrel domain-containing protein</fullName>
    </recommendedName>
</protein>
<sequence length="231" mass="26077">MTKINIGCQTYTWQMSGDKYLDKLPHIMGITSTAGFAGFEPETQFLGDLYNPETMAENLEKCRIELGAVCLVEDWLQPEETDQERANAERVMDFLDHFPDTLLCTCQMPGKDRENLKARQLNLLSCINELSKRATDRGINCAYHPNSPMSSIYRTAEDYDVLLNGLDGSVTGWAPDVGHIAKGGMDPLEKMQEFSPLIRHVHYKDMFEDGTWAQMGKGSVDFEGITSFLFE</sequence>
<name>A0A382CHL6_9ZZZZ</name>
<organism evidence="2">
    <name type="scientific">marine metagenome</name>
    <dbReference type="NCBI Taxonomy" id="408172"/>
    <lineage>
        <taxon>unclassified sequences</taxon>
        <taxon>metagenomes</taxon>
        <taxon>ecological metagenomes</taxon>
    </lineage>
</organism>
<feature type="domain" description="Xylose isomerase-like TIM barrel" evidence="1">
    <location>
        <begin position="32"/>
        <end position="229"/>
    </location>
</feature>
<dbReference type="AlphaFoldDB" id="A0A382CHL6"/>
<accession>A0A382CHL6</accession>
<feature type="non-terminal residue" evidence="2">
    <location>
        <position position="231"/>
    </location>
</feature>